<organism evidence="1">
    <name type="scientific">marine sediment metagenome</name>
    <dbReference type="NCBI Taxonomy" id="412755"/>
    <lineage>
        <taxon>unclassified sequences</taxon>
        <taxon>metagenomes</taxon>
        <taxon>ecological metagenomes</taxon>
    </lineage>
</organism>
<feature type="non-terminal residue" evidence="1">
    <location>
        <position position="1"/>
    </location>
</feature>
<evidence type="ECO:0000313" key="1">
    <source>
        <dbReference type="EMBL" id="GAF83852.1"/>
    </source>
</evidence>
<dbReference type="AlphaFoldDB" id="X0T6N5"/>
<comment type="caution">
    <text evidence="1">The sequence shown here is derived from an EMBL/GenBank/DDBJ whole genome shotgun (WGS) entry which is preliminary data.</text>
</comment>
<reference evidence="1" key="1">
    <citation type="journal article" date="2014" name="Front. Microbiol.">
        <title>High frequency of phylogenetically diverse reductive dehalogenase-homologous genes in deep subseafloor sedimentary metagenomes.</title>
        <authorList>
            <person name="Kawai M."/>
            <person name="Futagami T."/>
            <person name="Toyoda A."/>
            <person name="Takaki Y."/>
            <person name="Nishi S."/>
            <person name="Hori S."/>
            <person name="Arai W."/>
            <person name="Tsubouchi T."/>
            <person name="Morono Y."/>
            <person name="Uchiyama I."/>
            <person name="Ito T."/>
            <person name="Fujiyama A."/>
            <person name="Inagaki F."/>
            <person name="Takami H."/>
        </authorList>
    </citation>
    <scope>NUCLEOTIDE SEQUENCE</scope>
    <source>
        <strain evidence="1">Expedition CK06-06</strain>
    </source>
</reference>
<accession>X0T6N5</accession>
<protein>
    <submittedName>
        <fullName evidence="1">Uncharacterized protein</fullName>
    </submittedName>
</protein>
<sequence length="39" mass="4246">IADDINAIKVVTVDDVHSLIEQFNPGDFTQFLIGPTQSS</sequence>
<name>X0T6N5_9ZZZZ</name>
<gene>
    <name evidence="1" type="ORF">S01H1_12036</name>
</gene>
<proteinExistence type="predicted"/>
<dbReference type="EMBL" id="BARS01006155">
    <property type="protein sequence ID" value="GAF83852.1"/>
    <property type="molecule type" value="Genomic_DNA"/>
</dbReference>